<dbReference type="AlphaFoldDB" id="A0A9E7R1N4"/>
<dbReference type="InterPro" id="IPR055544">
    <property type="entry name" value="DUF7120"/>
</dbReference>
<keyword evidence="3" id="KW-1185">Reference proteome</keyword>
<dbReference type="Pfam" id="PF23434">
    <property type="entry name" value="DUF7120"/>
    <property type="match status" value="1"/>
</dbReference>
<evidence type="ECO:0000256" key="1">
    <source>
        <dbReference type="SAM" id="MobiDB-lite"/>
    </source>
</evidence>
<evidence type="ECO:0000313" key="3">
    <source>
        <dbReference type="Proteomes" id="UP001057580"/>
    </source>
</evidence>
<reference evidence="2" key="1">
    <citation type="submission" date="2022-09" db="EMBL/GenBank/DDBJ databases">
        <title>Diverse halophilic archaea isolated from saline environments.</title>
        <authorList>
            <person name="Cui H.-L."/>
        </authorList>
    </citation>
    <scope>NUCLEOTIDE SEQUENCE</scope>
    <source>
        <strain evidence="2">ZS-35-S2</strain>
    </source>
</reference>
<proteinExistence type="predicted"/>
<organism evidence="2 3">
    <name type="scientific">Salinirubellus salinus</name>
    <dbReference type="NCBI Taxonomy" id="1364945"/>
    <lineage>
        <taxon>Archaea</taxon>
        <taxon>Methanobacteriati</taxon>
        <taxon>Methanobacteriota</taxon>
        <taxon>Stenosarchaea group</taxon>
        <taxon>Halobacteria</taxon>
        <taxon>Halobacteriales</taxon>
        <taxon>Natronomonadaceae</taxon>
        <taxon>Salinirubellus</taxon>
    </lineage>
</organism>
<accession>A0A9E7R1N4</accession>
<sequence length="80" mass="8765">MADIGIDLPDRILTEIDRLVEQGEFLNRDQAVEELLGMGVSAYETTTDEPVEGVGDDPFSQAVDDQQDPAMRDDDFGGGY</sequence>
<name>A0A9E7R1N4_9EURY</name>
<dbReference type="GO" id="GO:0006355">
    <property type="term" value="P:regulation of DNA-templated transcription"/>
    <property type="evidence" value="ECO:0007669"/>
    <property type="project" value="InterPro"/>
</dbReference>
<dbReference type="Proteomes" id="UP001057580">
    <property type="component" value="Chromosome"/>
</dbReference>
<dbReference type="SUPFAM" id="SSF47598">
    <property type="entry name" value="Ribbon-helix-helix"/>
    <property type="match status" value="1"/>
</dbReference>
<dbReference type="CDD" id="cd22231">
    <property type="entry name" value="RHH_NikR_HicB-like"/>
    <property type="match status" value="1"/>
</dbReference>
<dbReference type="EMBL" id="CP104003">
    <property type="protein sequence ID" value="UWM53604.1"/>
    <property type="molecule type" value="Genomic_DNA"/>
</dbReference>
<dbReference type="InterPro" id="IPR010985">
    <property type="entry name" value="Ribbon_hlx_hlx"/>
</dbReference>
<protein>
    <submittedName>
        <fullName evidence="2">Ribbon-helix-helix domain-containing protein</fullName>
    </submittedName>
</protein>
<feature type="compositionally biased region" description="Acidic residues" evidence="1">
    <location>
        <begin position="46"/>
        <end position="55"/>
    </location>
</feature>
<dbReference type="KEGG" id="ssai:N0B31_15845"/>
<dbReference type="GeneID" id="74943925"/>
<feature type="region of interest" description="Disordered" evidence="1">
    <location>
        <begin position="43"/>
        <end position="80"/>
    </location>
</feature>
<evidence type="ECO:0000313" key="2">
    <source>
        <dbReference type="EMBL" id="UWM53604.1"/>
    </source>
</evidence>
<feature type="compositionally biased region" description="Basic and acidic residues" evidence="1">
    <location>
        <begin position="70"/>
        <end position="80"/>
    </location>
</feature>
<dbReference type="RefSeq" id="WP_260592598.1">
    <property type="nucleotide sequence ID" value="NZ_CP104003.1"/>
</dbReference>
<gene>
    <name evidence="2" type="ORF">N0B31_15845</name>
</gene>